<dbReference type="GeneID" id="70177861"/>
<dbReference type="AlphaFoldDB" id="A0A9P8Y1F2"/>
<reference evidence="1" key="1">
    <citation type="journal article" date="2021" name="Nat. Commun.">
        <title>Genetic determinants of endophytism in the Arabidopsis root mycobiome.</title>
        <authorList>
            <person name="Mesny F."/>
            <person name="Miyauchi S."/>
            <person name="Thiergart T."/>
            <person name="Pickel B."/>
            <person name="Atanasova L."/>
            <person name="Karlsson M."/>
            <person name="Huettel B."/>
            <person name="Barry K.W."/>
            <person name="Haridas S."/>
            <person name="Chen C."/>
            <person name="Bauer D."/>
            <person name="Andreopoulos W."/>
            <person name="Pangilinan J."/>
            <person name="LaButti K."/>
            <person name="Riley R."/>
            <person name="Lipzen A."/>
            <person name="Clum A."/>
            <person name="Drula E."/>
            <person name="Henrissat B."/>
            <person name="Kohler A."/>
            <person name="Grigoriev I.V."/>
            <person name="Martin F.M."/>
            <person name="Hacquard S."/>
        </authorList>
    </citation>
    <scope>NUCLEOTIDE SEQUENCE</scope>
    <source>
        <strain evidence="1">MPI-CAGE-CH-0230</strain>
    </source>
</reference>
<evidence type="ECO:0000313" key="2">
    <source>
        <dbReference type="Proteomes" id="UP000756346"/>
    </source>
</evidence>
<evidence type="ECO:0008006" key="3">
    <source>
        <dbReference type="Google" id="ProtNLM"/>
    </source>
</evidence>
<gene>
    <name evidence="1" type="ORF">B0I36DRAFT_137551</name>
</gene>
<dbReference type="RefSeq" id="XP_046010145.1">
    <property type="nucleotide sequence ID" value="XM_046148315.1"/>
</dbReference>
<comment type="caution">
    <text evidence="1">The sequence shown here is derived from an EMBL/GenBank/DDBJ whole genome shotgun (WGS) entry which is preliminary data.</text>
</comment>
<evidence type="ECO:0000313" key="1">
    <source>
        <dbReference type="EMBL" id="KAH7027346.1"/>
    </source>
</evidence>
<organism evidence="1 2">
    <name type="scientific">Microdochium trichocladiopsis</name>
    <dbReference type="NCBI Taxonomy" id="1682393"/>
    <lineage>
        <taxon>Eukaryota</taxon>
        <taxon>Fungi</taxon>
        <taxon>Dikarya</taxon>
        <taxon>Ascomycota</taxon>
        <taxon>Pezizomycotina</taxon>
        <taxon>Sordariomycetes</taxon>
        <taxon>Xylariomycetidae</taxon>
        <taxon>Xylariales</taxon>
        <taxon>Microdochiaceae</taxon>
        <taxon>Microdochium</taxon>
    </lineage>
</organism>
<proteinExistence type="predicted"/>
<dbReference type="EMBL" id="JAGTJQ010000007">
    <property type="protein sequence ID" value="KAH7027346.1"/>
    <property type="molecule type" value="Genomic_DNA"/>
</dbReference>
<accession>A0A9P8Y1F2</accession>
<sequence>MNRSSQTLTWQTPRTVAMRSINVSFIMAVAGLASTGAALDAAHAFAQVGAVATTVDDGQRADRASCTKAFISVASGLPTPTGALSSWLADQDVVAETATTVDACATPSVPAPLTSAFSSYTAAITSWYSASSSAADSLVSECSTIFAVSLLGDALDALDAASASCGFGAPTTAKPAAAPRATAGAVMAAAGAVGAAILF</sequence>
<name>A0A9P8Y1F2_9PEZI</name>
<protein>
    <recommendedName>
        <fullName evidence="3">Infection structure specific protein</fullName>
    </recommendedName>
</protein>
<dbReference type="Proteomes" id="UP000756346">
    <property type="component" value="Unassembled WGS sequence"/>
</dbReference>
<keyword evidence="2" id="KW-1185">Reference proteome</keyword>